<dbReference type="AlphaFoldDB" id="A0A6M4WYE9"/>
<gene>
    <name evidence="1" type="ORF">G9272_24115</name>
</gene>
<dbReference type="InterPro" id="IPR012349">
    <property type="entry name" value="Split_barrel_FMN-bd"/>
</dbReference>
<dbReference type="Gene3D" id="2.30.110.10">
    <property type="entry name" value="Electron Transport, Fmn-binding Protein, Chain A"/>
    <property type="match status" value="1"/>
</dbReference>
<evidence type="ECO:0008006" key="3">
    <source>
        <dbReference type="Google" id="ProtNLM"/>
    </source>
</evidence>
<dbReference type="EMBL" id="CP049838">
    <property type="protein sequence ID" value="QJT02986.1"/>
    <property type="molecule type" value="Genomic_DNA"/>
</dbReference>
<keyword evidence="2" id="KW-1185">Reference proteome</keyword>
<dbReference type="RefSeq" id="WP_171398469.1">
    <property type="nucleotide sequence ID" value="NZ_CP049838.1"/>
</dbReference>
<accession>A0A6M4WYE9</accession>
<name>A0A6M4WYE9_9ACTN</name>
<protein>
    <recommendedName>
        <fullName evidence="3">Pyridoxamine 5'-phosphate oxidase</fullName>
    </recommendedName>
</protein>
<evidence type="ECO:0000313" key="1">
    <source>
        <dbReference type="EMBL" id="QJT02986.1"/>
    </source>
</evidence>
<proteinExistence type="predicted"/>
<organism evidence="1 2">
    <name type="scientific">Streptomyces asoensis</name>
    <dbReference type="NCBI Taxonomy" id="249586"/>
    <lineage>
        <taxon>Bacteria</taxon>
        <taxon>Bacillati</taxon>
        <taxon>Actinomycetota</taxon>
        <taxon>Actinomycetes</taxon>
        <taxon>Kitasatosporales</taxon>
        <taxon>Streptomycetaceae</taxon>
        <taxon>Streptomyces</taxon>
    </lineage>
</organism>
<dbReference type="Proteomes" id="UP000502665">
    <property type="component" value="Chromosome"/>
</dbReference>
<reference evidence="1" key="1">
    <citation type="submission" date="2020-03" db="EMBL/GenBank/DDBJ databases">
        <title>Molecular networking-based the target discovery of potent antiproliferative macrolactams: 5/6/7/16 polycyclic ansamycins and glycosylated trienomycin from Streptomyces cacaoi subsp. asoensis.</title>
        <authorList>
            <person name="Liu L.-L."/>
        </authorList>
    </citation>
    <scope>NUCLEOTIDE SEQUENCE [LARGE SCALE GENOMIC DNA]</scope>
    <source>
        <strain evidence="1">H2S5</strain>
    </source>
</reference>
<evidence type="ECO:0000313" key="2">
    <source>
        <dbReference type="Proteomes" id="UP000502665"/>
    </source>
</evidence>
<sequence>MGYTFGDATRWQREGHPLTADEARQHFDLTSYGVFNSGQGVVQQWVDLAEMTRTTVEPQGPEQRICWDRWNRILRLGVAQDDDVARKFLGKPWVRVTKEAHNHSWWAAAEGRAEFSEPSREPGDAVGRELVTKVGGYYDLLPEEIYRKAVDQRWLVVRIHVTRFHGALRPEDEWEWEEPMYW</sequence>